<dbReference type="InterPro" id="IPR014710">
    <property type="entry name" value="RmlC-like_jellyroll"/>
</dbReference>
<evidence type="ECO:0000256" key="3">
    <source>
        <dbReference type="ARBA" id="ARBA00023163"/>
    </source>
</evidence>
<dbReference type="RefSeq" id="WP_116553107.1">
    <property type="nucleotide sequence ID" value="NZ_QCZG01000002.1"/>
</dbReference>
<name>A0A2U1K6H6_9BACI</name>
<dbReference type="InterPro" id="IPR009057">
    <property type="entry name" value="Homeodomain-like_sf"/>
</dbReference>
<dbReference type="Pfam" id="PF02311">
    <property type="entry name" value="AraC_binding"/>
    <property type="match status" value="1"/>
</dbReference>
<gene>
    <name evidence="5" type="ORF">DCC39_01435</name>
</gene>
<dbReference type="EMBL" id="QCZG01000002">
    <property type="protein sequence ID" value="PWA13146.1"/>
    <property type="molecule type" value="Genomic_DNA"/>
</dbReference>
<dbReference type="SUPFAM" id="SSF51215">
    <property type="entry name" value="Regulatory protein AraC"/>
    <property type="match status" value="1"/>
</dbReference>
<dbReference type="InterPro" id="IPR018060">
    <property type="entry name" value="HTH_AraC"/>
</dbReference>
<evidence type="ECO:0000259" key="4">
    <source>
        <dbReference type="PROSITE" id="PS01124"/>
    </source>
</evidence>
<evidence type="ECO:0000313" key="6">
    <source>
        <dbReference type="Proteomes" id="UP000245998"/>
    </source>
</evidence>
<protein>
    <submittedName>
        <fullName evidence="5">AraC family transcriptional regulator</fullName>
    </submittedName>
</protein>
<dbReference type="PROSITE" id="PS00041">
    <property type="entry name" value="HTH_ARAC_FAMILY_1"/>
    <property type="match status" value="1"/>
</dbReference>
<dbReference type="PANTHER" id="PTHR43280">
    <property type="entry name" value="ARAC-FAMILY TRANSCRIPTIONAL REGULATOR"/>
    <property type="match status" value="1"/>
</dbReference>
<keyword evidence="2" id="KW-0238">DNA-binding</keyword>
<dbReference type="Proteomes" id="UP000245998">
    <property type="component" value="Unassembled WGS sequence"/>
</dbReference>
<evidence type="ECO:0000313" key="5">
    <source>
        <dbReference type="EMBL" id="PWA13146.1"/>
    </source>
</evidence>
<feature type="domain" description="HTH araC/xylS-type" evidence="4">
    <location>
        <begin position="166"/>
        <end position="262"/>
    </location>
</feature>
<dbReference type="PANTHER" id="PTHR43280:SF28">
    <property type="entry name" value="HTH-TYPE TRANSCRIPTIONAL ACTIVATOR RHAS"/>
    <property type="match status" value="1"/>
</dbReference>
<dbReference type="OrthoDB" id="2563880at2"/>
<keyword evidence="1" id="KW-0805">Transcription regulation</keyword>
<sequence>MLHLSPDLYELKPGFATIHCEPGWQWRKRDFPMPDYDLFYVWGGEGVLTLNGKQFNLQPQSCFLFRPGDETTATHNPQKPLTLTYIHFDVNGSVKLIPQPHRIVKDFISFESLLTRYVRLFLINTFGAEIEAKLVLKQLMIHLLREEQEKEVKTANVSFNLIETIEEIANFVQQHPGQQHTVESLAARANLSPKYFSQKFKEIIGQTVRTYIVHSRIKRAEHLLHFAGMTVTEAAEALGYNDLHFFSRQFKQYTGKNPSEVR</sequence>
<dbReference type="SMART" id="SM00342">
    <property type="entry name" value="HTH_ARAC"/>
    <property type="match status" value="1"/>
</dbReference>
<keyword evidence="6" id="KW-1185">Reference proteome</keyword>
<dbReference type="GO" id="GO:0003700">
    <property type="term" value="F:DNA-binding transcription factor activity"/>
    <property type="evidence" value="ECO:0007669"/>
    <property type="project" value="InterPro"/>
</dbReference>
<accession>A0A2U1K6H6</accession>
<proteinExistence type="predicted"/>
<dbReference type="Pfam" id="PF12833">
    <property type="entry name" value="HTH_18"/>
    <property type="match status" value="1"/>
</dbReference>
<dbReference type="InterPro" id="IPR003313">
    <property type="entry name" value="AraC-bd"/>
</dbReference>
<reference evidence="5 6" key="1">
    <citation type="submission" date="2018-04" db="EMBL/GenBank/DDBJ databases">
        <title>Camelliibacillus theae gen. nov., sp. nov., isolated from Pu'er tea.</title>
        <authorList>
            <person name="Niu L."/>
        </authorList>
    </citation>
    <scope>NUCLEOTIDE SEQUENCE [LARGE SCALE GENOMIC DNA]</scope>
    <source>
        <strain evidence="5 6">T8</strain>
    </source>
</reference>
<dbReference type="Gene3D" id="1.10.10.60">
    <property type="entry name" value="Homeodomain-like"/>
    <property type="match status" value="2"/>
</dbReference>
<dbReference type="GO" id="GO:0043565">
    <property type="term" value="F:sequence-specific DNA binding"/>
    <property type="evidence" value="ECO:0007669"/>
    <property type="project" value="InterPro"/>
</dbReference>
<dbReference type="SUPFAM" id="SSF46689">
    <property type="entry name" value="Homeodomain-like"/>
    <property type="match status" value="2"/>
</dbReference>
<organism evidence="5 6">
    <name type="scientific">Pueribacillus theae</name>
    <dbReference type="NCBI Taxonomy" id="2171751"/>
    <lineage>
        <taxon>Bacteria</taxon>
        <taxon>Bacillati</taxon>
        <taxon>Bacillota</taxon>
        <taxon>Bacilli</taxon>
        <taxon>Bacillales</taxon>
        <taxon>Bacillaceae</taxon>
        <taxon>Pueribacillus</taxon>
    </lineage>
</organism>
<comment type="caution">
    <text evidence="5">The sequence shown here is derived from an EMBL/GenBank/DDBJ whole genome shotgun (WGS) entry which is preliminary data.</text>
</comment>
<dbReference type="InterPro" id="IPR037923">
    <property type="entry name" value="HTH-like"/>
</dbReference>
<dbReference type="Gene3D" id="2.60.120.10">
    <property type="entry name" value="Jelly Rolls"/>
    <property type="match status" value="1"/>
</dbReference>
<keyword evidence="3" id="KW-0804">Transcription</keyword>
<dbReference type="InterPro" id="IPR018062">
    <property type="entry name" value="HTH_AraC-typ_CS"/>
</dbReference>
<evidence type="ECO:0000256" key="2">
    <source>
        <dbReference type="ARBA" id="ARBA00023125"/>
    </source>
</evidence>
<evidence type="ECO:0000256" key="1">
    <source>
        <dbReference type="ARBA" id="ARBA00023015"/>
    </source>
</evidence>
<dbReference type="AlphaFoldDB" id="A0A2U1K6H6"/>
<dbReference type="PROSITE" id="PS01124">
    <property type="entry name" value="HTH_ARAC_FAMILY_2"/>
    <property type="match status" value="1"/>
</dbReference>